<feature type="coiled-coil region" evidence="16">
    <location>
        <begin position="236"/>
        <end position="280"/>
    </location>
</feature>
<dbReference type="Gene3D" id="1.20.58.1480">
    <property type="match status" value="1"/>
</dbReference>
<name>A0AAT9G9J5_9RICK</name>
<reference evidence="19" key="1">
    <citation type="submission" date="2024-01" db="EMBL/GenBank/DDBJ databases">
        <title>Sequencing the genomes of a sandfly, Sergentomyia squamirostris, and its two endosymbionts.</title>
        <authorList>
            <person name="Itokawa K."/>
            <person name="Sanjoba C."/>
        </authorList>
    </citation>
    <scope>NUCLEOTIDE SEQUENCE</scope>
    <source>
        <strain evidence="19">RiSSQ</strain>
    </source>
</reference>
<evidence type="ECO:0000256" key="4">
    <source>
        <dbReference type="ARBA" id="ARBA00022741"/>
    </source>
</evidence>
<dbReference type="FunFam" id="3.40.50.300:FF:000021">
    <property type="entry name" value="Lon protease homolog"/>
    <property type="match status" value="1"/>
</dbReference>
<dbReference type="EMBL" id="AP029170">
    <property type="protein sequence ID" value="BFD46518.1"/>
    <property type="molecule type" value="Genomic_DNA"/>
</dbReference>
<dbReference type="SMART" id="SM00382">
    <property type="entry name" value="AAA"/>
    <property type="match status" value="1"/>
</dbReference>
<evidence type="ECO:0000256" key="6">
    <source>
        <dbReference type="ARBA" id="ARBA00022825"/>
    </source>
</evidence>
<evidence type="ECO:0000256" key="13">
    <source>
        <dbReference type="PIRSR" id="PIRSR001174-2"/>
    </source>
</evidence>
<feature type="binding site" evidence="10 13">
    <location>
        <begin position="355"/>
        <end position="362"/>
    </location>
    <ligand>
        <name>ATP</name>
        <dbReference type="ChEBI" id="CHEBI:30616"/>
    </ligand>
</feature>
<dbReference type="PANTHER" id="PTHR10046">
    <property type="entry name" value="ATP DEPENDENT LON PROTEASE FAMILY MEMBER"/>
    <property type="match status" value="1"/>
</dbReference>
<evidence type="ECO:0000256" key="1">
    <source>
        <dbReference type="ARBA" id="ARBA00004496"/>
    </source>
</evidence>
<dbReference type="GO" id="GO:0006515">
    <property type="term" value="P:protein quality control for misfolded or incompletely synthesized proteins"/>
    <property type="evidence" value="ECO:0007669"/>
    <property type="project" value="UniProtKB-UniRule"/>
</dbReference>
<comment type="similarity">
    <text evidence="10 11 14 15">Belongs to the peptidase S16 family.</text>
</comment>
<keyword evidence="5 10" id="KW-0378">Hydrolase</keyword>
<evidence type="ECO:0000256" key="2">
    <source>
        <dbReference type="ARBA" id="ARBA00022490"/>
    </source>
</evidence>
<dbReference type="InterPro" id="IPR027065">
    <property type="entry name" value="Lon_Prtase"/>
</dbReference>
<dbReference type="NCBIfam" id="TIGR00763">
    <property type="entry name" value="lon"/>
    <property type="match status" value="1"/>
</dbReference>
<dbReference type="InterPro" id="IPR008269">
    <property type="entry name" value="Lon_proteolytic"/>
</dbReference>
<dbReference type="AlphaFoldDB" id="A0AAT9G9J5"/>
<keyword evidence="2 10" id="KW-0963">Cytoplasm</keyword>
<dbReference type="InterPro" id="IPR027417">
    <property type="entry name" value="P-loop_NTPase"/>
</dbReference>
<dbReference type="InterPro" id="IPR003959">
    <property type="entry name" value="ATPase_AAA_core"/>
</dbReference>
<dbReference type="InterPro" id="IPR020568">
    <property type="entry name" value="Ribosomal_Su5_D2-typ_SF"/>
</dbReference>
<keyword evidence="16" id="KW-0175">Coiled coil</keyword>
<comment type="induction">
    <text evidence="10">By heat shock.</text>
</comment>
<dbReference type="Gene3D" id="1.20.5.5270">
    <property type="match status" value="1"/>
</dbReference>
<keyword evidence="6 10" id="KW-0720">Serine protease</keyword>
<dbReference type="GO" id="GO:0004252">
    <property type="term" value="F:serine-type endopeptidase activity"/>
    <property type="evidence" value="ECO:0007669"/>
    <property type="project" value="UniProtKB-UniRule"/>
</dbReference>
<dbReference type="InterPro" id="IPR015947">
    <property type="entry name" value="PUA-like_sf"/>
</dbReference>
<evidence type="ECO:0000256" key="5">
    <source>
        <dbReference type="ARBA" id="ARBA00022801"/>
    </source>
</evidence>
<dbReference type="GO" id="GO:0034605">
    <property type="term" value="P:cellular response to heat"/>
    <property type="evidence" value="ECO:0007669"/>
    <property type="project" value="UniProtKB-UniRule"/>
</dbReference>
<keyword evidence="4 10" id="KW-0547">Nucleotide-binding</keyword>
<evidence type="ECO:0000256" key="3">
    <source>
        <dbReference type="ARBA" id="ARBA00022670"/>
    </source>
</evidence>
<comment type="function">
    <text evidence="10">ATP-dependent serine protease that mediates the selective degradation of mutant and abnormal proteins as well as certain short-lived regulatory proteins. Required for cellular homeostasis and for survival from DNA damage and developmental changes induced by stress. Degrades polypeptides processively to yield small peptide fragments that are 5 to 10 amino acids long. Binds to DNA in a double-stranded, site-specific manner.</text>
</comment>
<evidence type="ECO:0000256" key="15">
    <source>
        <dbReference type="RuleBase" id="RU000591"/>
    </source>
</evidence>
<dbReference type="GO" id="GO:0005524">
    <property type="term" value="F:ATP binding"/>
    <property type="evidence" value="ECO:0007669"/>
    <property type="project" value="UniProtKB-UniRule"/>
</dbReference>
<evidence type="ECO:0000256" key="7">
    <source>
        <dbReference type="ARBA" id="ARBA00022840"/>
    </source>
</evidence>
<dbReference type="GO" id="GO:0043565">
    <property type="term" value="F:sequence-specific DNA binding"/>
    <property type="evidence" value="ECO:0007669"/>
    <property type="project" value="UniProtKB-UniRule"/>
</dbReference>
<comment type="catalytic activity">
    <reaction evidence="9 10 11 14">
        <text>Hydrolysis of proteins in presence of ATP.</text>
        <dbReference type="EC" id="3.4.21.53"/>
    </reaction>
</comment>
<dbReference type="HAMAP" id="MF_01973">
    <property type="entry name" value="lon_bact"/>
    <property type="match status" value="1"/>
</dbReference>
<dbReference type="InterPro" id="IPR004815">
    <property type="entry name" value="Lon_bac/euk-typ"/>
</dbReference>
<dbReference type="InterPro" id="IPR008268">
    <property type="entry name" value="Peptidase_S16_AS"/>
</dbReference>
<dbReference type="SMART" id="SM00464">
    <property type="entry name" value="LON"/>
    <property type="match status" value="1"/>
</dbReference>
<dbReference type="GO" id="GO:0004176">
    <property type="term" value="F:ATP-dependent peptidase activity"/>
    <property type="evidence" value="ECO:0007669"/>
    <property type="project" value="UniProtKB-UniRule"/>
</dbReference>
<dbReference type="Gene3D" id="3.30.230.10">
    <property type="match status" value="1"/>
</dbReference>
<sequence length="779" mass="87550">MTNKEKLPLLALKDMVIFPGMVAPIFVGRTKSLKALLNTKSTDTNRYILLVLQKQQDQDTPDIQDLHSTGVIAKIIQTVRLQNNAKILVEAMQKVKLHNITNKEMFEAEYSILQDEEVIDVEALKVSTSIVIELFMKYTKNHKKINPEIIETIADEITKDPTNFSYITNVLASYLTASLLIKQTLLEETKPQTRIKTIIDTLTSSMAQMEAEQALQLRVKKQIEKTQRDYYLHEQMKAIQKELEQDKSDFSDIEKKIKTLKLSKEAKEKAESELKKLKLMNQMSGESSVVRNYLDTILAMPWGKFDNSKTDINKTREILDRDHFGLEKVKDRIIEYLAVLQRSKKIKGPILCLIGPPGVGKTSLVKSIAEAMGRKYTKFALGGIRDESEIRGHRKTYLGSMPGKIINLIKKVKTNNPVMLLDEIDKMGSDFRGDPASALLEVLDPEQNSHFVDHYLEVEYDLSEVMFIATANSYNLPRALLDRMEIINVFGYVEEEKSQIAKNYLIPKQLKLHQMKKNELIIDDGAILELIRYYTKESGVRSLEREISSVTRKVLQKILSNKEVKSISISSENLEEYLGARKHNFGLAEKEDQIGSTTGLAYTEVGGELLTIEALSFPGKGDIKTTGKLGDVMKESAQAAYSCFRSRANNFGLKYEDYKDLDIHLHVPAGAIPKDGPSAGCAIFTTIVSLMTKIPVKRTVAMTGEITLRGTVLPIGGLKEKLLAASRGGIQTVLIPEENIKDLKDIPPNIKNSLEILSVSNIDQVLKLALVNNNFTVAN</sequence>
<dbReference type="SUPFAM" id="SSF52540">
    <property type="entry name" value="P-loop containing nucleoside triphosphate hydrolases"/>
    <property type="match status" value="1"/>
</dbReference>
<evidence type="ECO:0000256" key="16">
    <source>
        <dbReference type="SAM" id="Coils"/>
    </source>
</evidence>
<evidence type="ECO:0000256" key="8">
    <source>
        <dbReference type="ARBA" id="ARBA00023016"/>
    </source>
</evidence>
<proteinExistence type="evidence at transcript level"/>
<evidence type="ECO:0000256" key="10">
    <source>
        <dbReference type="HAMAP-Rule" id="MF_01973"/>
    </source>
</evidence>
<evidence type="ECO:0000256" key="11">
    <source>
        <dbReference type="PIRNR" id="PIRNR001174"/>
    </source>
</evidence>
<dbReference type="CDD" id="cd19500">
    <property type="entry name" value="RecA-like_Lon"/>
    <property type="match status" value="1"/>
</dbReference>
<dbReference type="PRINTS" id="PR00830">
    <property type="entry name" value="ENDOLAPTASE"/>
</dbReference>
<evidence type="ECO:0000313" key="19">
    <source>
        <dbReference type="EMBL" id="BFD46518.1"/>
    </source>
</evidence>
<accession>A0AAT9G9J5</accession>
<dbReference type="Pfam" id="PF00004">
    <property type="entry name" value="AAA"/>
    <property type="match status" value="1"/>
</dbReference>
<evidence type="ECO:0000256" key="14">
    <source>
        <dbReference type="PROSITE-ProRule" id="PRU01122"/>
    </source>
</evidence>
<dbReference type="FunFam" id="1.20.5.5270:FF:000002">
    <property type="entry name" value="Lon protease homolog"/>
    <property type="match status" value="1"/>
</dbReference>
<dbReference type="InterPro" id="IPR054594">
    <property type="entry name" value="Lon_lid"/>
</dbReference>
<dbReference type="InterPro" id="IPR014721">
    <property type="entry name" value="Ribsml_uS5_D2-typ_fold_subgr"/>
</dbReference>
<dbReference type="Pfam" id="PF05362">
    <property type="entry name" value="Lon_C"/>
    <property type="match status" value="1"/>
</dbReference>
<keyword evidence="7 10" id="KW-0067">ATP-binding</keyword>
<feature type="active site" evidence="10 12">
    <location>
        <position position="678"/>
    </location>
</feature>
<dbReference type="Gene3D" id="2.30.130.40">
    <property type="entry name" value="LON domain-like"/>
    <property type="match status" value="1"/>
</dbReference>
<dbReference type="PROSITE" id="PS51786">
    <property type="entry name" value="LON_PROTEOLYTIC"/>
    <property type="match status" value="1"/>
</dbReference>
<protein>
    <recommendedName>
        <fullName evidence="10 11">Lon protease</fullName>
        <ecNumber evidence="10 11">3.4.21.53</ecNumber>
    </recommendedName>
    <alternativeName>
        <fullName evidence="10">ATP-dependent protease La</fullName>
    </alternativeName>
</protein>
<dbReference type="InterPro" id="IPR046336">
    <property type="entry name" value="Lon_prtase_N_sf"/>
</dbReference>
<dbReference type="InterPro" id="IPR027543">
    <property type="entry name" value="Lon_bac"/>
</dbReference>
<dbReference type="Gene3D" id="1.10.8.60">
    <property type="match status" value="1"/>
</dbReference>
<dbReference type="InterPro" id="IPR003593">
    <property type="entry name" value="AAA+_ATPase"/>
</dbReference>
<keyword evidence="8 10" id="KW-0346">Stress response</keyword>
<dbReference type="SUPFAM" id="SSF88697">
    <property type="entry name" value="PUA domain-like"/>
    <property type="match status" value="1"/>
</dbReference>
<comment type="subcellular location">
    <subcellularLocation>
        <location evidence="1 10 11">Cytoplasm</location>
    </subcellularLocation>
</comment>
<feature type="domain" description="Lon N-terminal" evidence="18">
    <location>
        <begin position="7"/>
        <end position="206"/>
    </location>
</feature>
<organism evidence="19">
    <name type="scientific">Candidatus Tisiphia endosymbiont of Sergentomyia squamirostris</name>
    <dbReference type="NCBI Taxonomy" id="3113639"/>
    <lineage>
        <taxon>Bacteria</taxon>
        <taxon>Pseudomonadati</taxon>
        <taxon>Pseudomonadota</taxon>
        <taxon>Alphaproteobacteria</taxon>
        <taxon>Rickettsiales</taxon>
        <taxon>Rickettsiaceae</taxon>
        <taxon>Rickettsieae</taxon>
        <taxon>Candidatus Tisiphia</taxon>
    </lineage>
</organism>
<dbReference type="Pfam" id="PF02190">
    <property type="entry name" value="LON_substr_bdg"/>
    <property type="match status" value="1"/>
</dbReference>
<keyword evidence="3 10" id="KW-0645">Protease</keyword>
<dbReference type="PROSITE" id="PS01046">
    <property type="entry name" value="LON_SER"/>
    <property type="match status" value="1"/>
</dbReference>
<dbReference type="PROSITE" id="PS51787">
    <property type="entry name" value="LON_N"/>
    <property type="match status" value="1"/>
</dbReference>
<evidence type="ECO:0000256" key="9">
    <source>
        <dbReference type="ARBA" id="ARBA00050665"/>
    </source>
</evidence>
<feature type="domain" description="Lon proteolytic" evidence="17">
    <location>
        <begin position="591"/>
        <end position="772"/>
    </location>
</feature>
<dbReference type="InterPro" id="IPR003111">
    <property type="entry name" value="Lon_prtase_N"/>
</dbReference>
<feature type="active site" evidence="10 12">
    <location>
        <position position="721"/>
    </location>
</feature>
<dbReference type="Gene3D" id="3.40.50.300">
    <property type="entry name" value="P-loop containing nucleotide triphosphate hydrolases"/>
    <property type="match status" value="1"/>
</dbReference>
<dbReference type="GO" id="GO:0005737">
    <property type="term" value="C:cytoplasm"/>
    <property type="evidence" value="ECO:0007669"/>
    <property type="project" value="UniProtKB-SubCell"/>
</dbReference>
<dbReference type="GO" id="GO:0016887">
    <property type="term" value="F:ATP hydrolysis activity"/>
    <property type="evidence" value="ECO:0007669"/>
    <property type="project" value="UniProtKB-UniRule"/>
</dbReference>
<comment type="subunit">
    <text evidence="10 11">Homohexamer. Organized in a ring with a central cavity.</text>
</comment>
<dbReference type="NCBIfam" id="NF008053">
    <property type="entry name" value="PRK10787.1"/>
    <property type="match status" value="1"/>
</dbReference>
<evidence type="ECO:0000256" key="12">
    <source>
        <dbReference type="PIRSR" id="PIRSR001174-1"/>
    </source>
</evidence>
<gene>
    <name evidence="10 19" type="primary">lon</name>
    <name evidence="19" type="ORF">DMENIID0002_11640</name>
</gene>
<dbReference type="EC" id="3.4.21.53" evidence="10 11"/>
<evidence type="ECO:0000259" key="17">
    <source>
        <dbReference type="PROSITE" id="PS51786"/>
    </source>
</evidence>
<dbReference type="PIRSF" id="PIRSF001174">
    <property type="entry name" value="Lon_proteas"/>
    <property type="match status" value="1"/>
</dbReference>
<evidence type="ECO:0000259" key="18">
    <source>
        <dbReference type="PROSITE" id="PS51787"/>
    </source>
</evidence>
<dbReference type="Pfam" id="PF22667">
    <property type="entry name" value="Lon_lid"/>
    <property type="match status" value="1"/>
</dbReference>
<dbReference type="SUPFAM" id="SSF54211">
    <property type="entry name" value="Ribosomal protein S5 domain 2-like"/>
    <property type="match status" value="1"/>
</dbReference>